<evidence type="ECO:0000256" key="3">
    <source>
        <dbReference type="ARBA" id="ARBA00004648"/>
    </source>
</evidence>
<comment type="subcellular location">
    <subcellularLocation>
        <location evidence="3">Endoplasmic reticulum membrane</location>
        <topology evidence="3">Single-pass type II membrane protein</topology>
    </subcellularLocation>
    <subcellularLocation>
        <location evidence="2">Endoplasmic reticulum membrane</location>
        <topology evidence="2">Single-pass type III membrane protein</topology>
    </subcellularLocation>
    <subcellularLocation>
        <location evidence="1">Nucleus</location>
    </subcellularLocation>
</comment>
<feature type="region of interest" description="Disordered" evidence="26">
    <location>
        <begin position="453"/>
        <end position="518"/>
    </location>
</feature>
<organism evidence="28 29">
    <name type="scientific">Channa striata</name>
    <name type="common">Snakehead murrel</name>
    <name type="synonym">Ophicephalus striatus</name>
    <dbReference type="NCBI Taxonomy" id="64152"/>
    <lineage>
        <taxon>Eukaryota</taxon>
        <taxon>Metazoa</taxon>
        <taxon>Chordata</taxon>
        <taxon>Craniata</taxon>
        <taxon>Vertebrata</taxon>
        <taxon>Euteleostomi</taxon>
        <taxon>Actinopterygii</taxon>
        <taxon>Neopterygii</taxon>
        <taxon>Teleostei</taxon>
        <taxon>Neoteleostei</taxon>
        <taxon>Acanthomorphata</taxon>
        <taxon>Anabantaria</taxon>
        <taxon>Anabantiformes</taxon>
        <taxon>Channoidei</taxon>
        <taxon>Channidae</taxon>
        <taxon>Channa</taxon>
    </lineage>
</organism>
<evidence type="ECO:0000256" key="19">
    <source>
        <dbReference type="ARBA" id="ARBA00023166"/>
    </source>
</evidence>
<dbReference type="PROSITE" id="PS50217">
    <property type="entry name" value="BZIP"/>
    <property type="match status" value="1"/>
</dbReference>
<evidence type="ECO:0000256" key="12">
    <source>
        <dbReference type="ARBA" id="ARBA00023015"/>
    </source>
</evidence>
<evidence type="ECO:0000256" key="9">
    <source>
        <dbReference type="ARBA" id="ARBA00022824"/>
    </source>
</evidence>
<feature type="coiled-coil region" evidence="25">
    <location>
        <begin position="726"/>
        <end position="753"/>
    </location>
</feature>
<dbReference type="EMBL" id="JAUPFM010000013">
    <property type="protein sequence ID" value="KAK2832768.1"/>
    <property type="molecule type" value="Genomic_DNA"/>
</dbReference>
<dbReference type="Pfam" id="PF03131">
    <property type="entry name" value="bZIP_Maf"/>
    <property type="match status" value="1"/>
</dbReference>
<dbReference type="PANTHER" id="PTHR24411">
    <property type="entry name" value="NUCLEAR FACTOR ERYTHROID 2-RELATED FACTOR"/>
    <property type="match status" value="1"/>
</dbReference>
<evidence type="ECO:0000256" key="10">
    <source>
        <dbReference type="ARBA" id="ARBA00022968"/>
    </source>
</evidence>
<keyword evidence="12" id="KW-0805">Transcription regulation</keyword>
<evidence type="ECO:0000256" key="4">
    <source>
        <dbReference type="ARBA" id="ARBA00008157"/>
    </source>
</evidence>
<evidence type="ECO:0000256" key="20">
    <source>
        <dbReference type="ARBA" id="ARBA00023180"/>
    </source>
</evidence>
<keyword evidence="21" id="KW-0753">Steroid metabolism</keyword>
<dbReference type="PROSITE" id="PS00036">
    <property type="entry name" value="BZIP_BASIC"/>
    <property type="match status" value="1"/>
</dbReference>
<dbReference type="GO" id="GO:0000978">
    <property type="term" value="F:RNA polymerase II cis-regulatory region sequence-specific DNA binding"/>
    <property type="evidence" value="ECO:0007669"/>
    <property type="project" value="InterPro"/>
</dbReference>
<evidence type="ECO:0000256" key="24">
    <source>
        <dbReference type="ARBA" id="ARBA00031659"/>
    </source>
</evidence>
<dbReference type="GO" id="GO:0008289">
    <property type="term" value="F:lipid binding"/>
    <property type="evidence" value="ECO:0007669"/>
    <property type="project" value="UniProtKB-KW"/>
</dbReference>
<keyword evidence="13" id="KW-0443">Lipid metabolism</keyword>
<proteinExistence type="inferred from homology"/>
<evidence type="ECO:0000256" key="5">
    <source>
        <dbReference type="ARBA" id="ARBA00020485"/>
    </source>
</evidence>
<keyword evidence="8" id="KW-0812">Transmembrane</keyword>
<comment type="caution">
    <text evidence="28">The sequence shown here is derived from an EMBL/GenBank/DDBJ whole genome shotgun (WGS) entry which is preliminary data.</text>
</comment>
<dbReference type="Gene3D" id="1.10.880.10">
    <property type="entry name" value="Transcription factor, Skn-1-like, DNA-binding domain"/>
    <property type="match status" value="1"/>
</dbReference>
<dbReference type="GO" id="GO:0005789">
    <property type="term" value="C:endoplasmic reticulum membrane"/>
    <property type="evidence" value="ECO:0007669"/>
    <property type="project" value="UniProtKB-SubCell"/>
</dbReference>
<keyword evidence="29" id="KW-1185">Reference proteome</keyword>
<keyword evidence="22" id="KW-0539">Nucleus</keyword>
<evidence type="ECO:0000256" key="23">
    <source>
        <dbReference type="ARBA" id="ARBA00030985"/>
    </source>
</evidence>
<comment type="similarity">
    <text evidence="4">Belongs to the bZIP family. CNC subfamily.</text>
</comment>
<evidence type="ECO:0000256" key="8">
    <source>
        <dbReference type="ARBA" id="ARBA00022692"/>
    </source>
</evidence>
<evidence type="ECO:0000313" key="28">
    <source>
        <dbReference type="EMBL" id="KAK2832768.1"/>
    </source>
</evidence>
<keyword evidence="17" id="KW-0010">Activator</keyword>
<reference evidence="28" key="1">
    <citation type="submission" date="2023-07" db="EMBL/GenBank/DDBJ databases">
        <title>Chromosome-level Genome Assembly of Striped Snakehead (Channa striata).</title>
        <authorList>
            <person name="Liu H."/>
        </authorList>
    </citation>
    <scope>NUCLEOTIDE SEQUENCE</scope>
    <source>
        <strain evidence="28">Gz</strain>
        <tissue evidence="28">Muscle</tissue>
    </source>
</reference>
<evidence type="ECO:0000256" key="13">
    <source>
        <dbReference type="ARBA" id="ARBA00023098"/>
    </source>
</evidence>
<evidence type="ECO:0000256" key="26">
    <source>
        <dbReference type="SAM" id="MobiDB-lite"/>
    </source>
</evidence>
<protein>
    <recommendedName>
        <fullName evidence="5">Endoplasmic reticulum membrane sensor NFE2L1</fullName>
    </recommendedName>
    <alternativeName>
        <fullName evidence="24">Nuclear factor erythroid 2-related factor 1</fullName>
    </alternativeName>
    <alternativeName>
        <fullName evidence="23">Nuclear factor, erythroid derived 2, like 1</fullName>
    </alternativeName>
</protein>
<evidence type="ECO:0000256" key="17">
    <source>
        <dbReference type="ARBA" id="ARBA00023159"/>
    </source>
</evidence>
<keyword evidence="7" id="KW-0153">Cholesterol metabolism</keyword>
<evidence type="ECO:0000256" key="2">
    <source>
        <dbReference type="ARBA" id="ARBA00004643"/>
    </source>
</evidence>
<evidence type="ECO:0000256" key="1">
    <source>
        <dbReference type="ARBA" id="ARBA00004123"/>
    </source>
</evidence>
<keyword evidence="9" id="KW-0256">Endoplasmic reticulum</keyword>
<evidence type="ECO:0000256" key="16">
    <source>
        <dbReference type="ARBA" id="ARBA00023136"/>
    </source>
</evidence>
<feature type="domain" description="BZIP" evidence="27">
    <location>
        <begin position="687"/>
        <end position="750"/>
    </location>
</feature>
<keyword evidence="18" id="KW-0804">Transcription</keyword>
<keyword evidence="16" id="KW-0472">Membrane</keyword>
<accession>A0AA88M876</accession>
<keyword evidence="6" id="KW-0678">Repressor</keyword>
<evidence type="ECO:0000256" key="14">
    <source>
        <dbReference type="ARBA" id="ARBA00023121"/>
    </source>
</evidence>
<feature type="region of interest" description="Disordered" evidence="26">
    <location>
        <begin position="143"/>
        <end position="163"/>
    </location>
</feature>
<keyword evidence="10" id="KW-0735">Signal-anchor</keyword>
<evidence type="ECO:0000259" key="27">
    <source>
        <dbReference type="PROSITE" id="PS50217"/>
    </source>
</evidence>
<evidence type="ECO:0000256" key="11">
    <source>
        <dbReference type="ARBA" id="ARBA00022989"/>
    </source>
</evidence>
<evidence type="ECO:0000256" key="6">
    <source>
        <dbReference type="ARBA" id="ARBA00022491"/>
    </source>
</evidence>
<sequence length="807" mass="90723">MLYVKKYFTEGLIQMAILLSLCGVRVDVGLEPYLPPSWHEMILGPTSALTQTQFHNLRNSLEDGHGLHPKNVDVDSFFTARRLLGWVRSLDRLHVPPAGLETWLVQREPDPLPMGSPDWPTPLERASTALERDQTDAPVELRAGPGAVHEGEETDELRDVGRREDLEPLPMEPLLSPNMPTDNHSLDLELRWQDLFAIMEPENKDFDMMTEDHTSDSRQSETLWSESQDQNLNNLVGFEADQEVHLMETSLQHGLVGSLRHSAPEQVLLPLTPSAELDDYSSASINSNMITLQSPPLHTDLLVEDLSEDFCIGLNADYDTSTFNVNLLAQDLEDGMESPCTQYTLNPESVGSSEVNFHLHDLTPFTSATSQERNDMSQDVLTSSSNIFRIENEEDFEDEDDLHSPLGDFLEDVATLDEIRLLDLALDEGFSPEMAVGLGEEFYTDHEISQQKIGNYDDHSGSGFTGDQTQPRRPQQDGEDEAESDSGLSLDFSHSPASPCISEASSYSSSASSTSDSSSSCVSAVESPFFKDQEDEAGEGLDGLDMEVEVTIKQEEEDEMGAVGGWYPEDVKKVLPVNYGDHKLFNSFSWQEHVDHDHTYNQPWSSGSSPSLDKMPTKHTKSSPRHDNTKTYDCSSSKHVSKTKSRDERRARALKVPFSNELIVNLPVEEFNDLLTNSKLNEDQVALIRDIRRRGKNKIAAQNCRKRKLNVLVGLEEDVSILRRHRVRLLREKQEALKKLQEIKHQLGTLYQEVLSSLRDENGRPLDSTEYLFDFGPSGRVTVTSQQGTLLPLRGEKNCKKQRDKKK</sequence>
<keyword evidence="11" id="KW-1133">Transmembrane helix</keyword>
<keyword evidence="19" id="KW-1207">Sterol metabolism</keyword>
<feature type="compositionally biased region" description="Polar residues" evidence="26">
    <location>
        <begin position="601"/>
        <end position="611"/>
    </location>
</feature>
<dbReference type="GO" id="GO:0008203">
    <property type="term" value="P:cholesterol metabolic process"/>
    <property type="evidence" value="ECO:0007669"/>
    <property type="project" value="UniProtKB-KW"/>
</dbReference>
<dbReference type="GO" id="GO:0000981">
    <property type="term" value="F:DNA-binding transcription factor activity, RNA polymerase II-specific"/>
    <property type="evidence" value="ECO:0007669"/>
    <property type="project" value="TreeGrafter"/>
</dbReference>
<dbReference type="SMART" id="SM00338">
    <property type="entry name" value="BRLZ"/>
    <property type="match status" value="1"/>
</dbReference>
<dbReference type="InterPro" id="IPR004827">
    <property type="entry name" value="bZIP"/>
</dbReference>
<evidence type="ECO:0000256" key="25">
    <source>
        <dbReference type="SAM" id="Coils"/>
    </source>
</evidence>
<keyword evidence="25" id="KW-0175">Coiled coil</keyword>
<dbReference type="SUPFAM" id="SSF47454">
    <property type="entry name" value="A DNA-binding domain in eukaryotic transcription factors"/>
    <property type="match status" value="1"/>
</dbReference>
<name>A0AA88M876_CHASR</name>
<evidence type="ECO:0000256" key="15">
    <source>
        <dbReference type="ARBA" id="ARBA00023125"/>
    </source>
</evidence>
<dbReference type="Proteomes" id="UP001187415">
    <property type="component" value="Unassembled WGS sequence"/>
</dbReference>
<dbReference type="AlphaFoldDB" id="A0AA88M876"/>
<gene>
    <name evidence="28" type="ORF">Q5P01_016657</name>
</gene>
<keyword evidence="15" id="KW-0238">DNA-binding</keyword>
<dbReference type="GO" id="GO:0005634">
    <property type="term" value="C:nucleus"/>
    <property type="evidence" value="ECO:0007669"/>
    <property type="project" value="UniProtKB-SubCell"/>
</dbReference>
<keyword evidence="14" id="KW-0446">Lipid-binding</keyword>
<evidence type="ECO:0000256" key="7">
    <source>
        <dbReference type="ARBA" id="ARBA00022548"/>
    </source>
</evidence>
<feature type="compositionally biased region" description="Low complexity" evidence="26">
    <location>
        <begin position="497"/>
        <end position="518"/>
    </location>
</feature>
<evidence type="ECO:0000313" key="29">
    <source>
        <dbReference type="Proteomes" id="UP001187415"/>
    </source>
</evidence>
<dbReference type="InterPro" id="IPR004826">
    <property type="entry name" value="bZIP_Maf"/>
</dbReference>
<evidence type="ECO:0000256" key="21">
    <source>
        <dbReference type="ARBA" id="ARBA00023221"/>
    </source>
</evidence>
<feature type="region of interest" description="Disordered" evidence="26">
    <location>
        <begin position="601"/>
        <end position="649"/>
    </location>
</feature>
<evidence type="ECO:0000256" key="22">
    <source>
        <dbReference type="ARBA" id="ARBA00023242"/>
    </source>
</evidence>
<dbReference type="InterPro" id="IPR008917">
    <property type="entry name" value="TF_DNA-bd_sf"/>
</dbReference>
<keyword evidence="20" id="KW-0325">Glycoprotein</keyword>
<dbReference type="PANTHER" id="PTHR24411:SF31">
    <property type="entry name" value="ENDOPLASMIC RETICULUM MEMBRANE SENSOR NFE2L1"/>
    <property type="match status" value="1"/>
</dbReference>
<dbReference type="InterPro" id="IPR047167">
    <property type="entry name" value="NFE2-like"/>
</dbReference>
<evidence type="ECO:0000256" key="18">
    <source>
        <dbReference type="ARBA" id="ARBA00023163"/>
    </source>
</evidence>